<dbReference type="InterPro" id="IPR001584">
    <property type="entry name" value="Integrase_cat-core"/>
</dbReference>
<dbReference type="GO" id="GO:0003676">
    <property type="term" value="F:nucleic acid binding"/>
    <property type="evidence" value="ECO:0007669"/>
    <property type="project" value="InterPro"/>
</dbReference>
<organism evidence="2 3">
    <name type="scientific">Sinocyclocheilus grahami</name>
    <name type="common">Dianchi golden-line fish</name>
    <name type="synonym">Barbus grahami</name>
    <dbReference type="NCBI Taxonomy" id="75366"/>
    <lineage>
        <taxon>Eukaryota</taxon>
        <taxon>Metazoa</taxon>
        <taxon>Chordata</taxon>
        <taxon>Craniata</taxon>
        <taxon>Vertebrata</taxon>
        <taxon>Euteleostomi</taxon>
        <taxon>Actinopterygii</taxon>
        <taxon>Neopterygii</taxon>
        <taxon>Teleostei</taxon>
        <taxon>Ostariophysi</taxon>
        <taxon>Cypriniformes</taxon>
        <taxon>Cyprinidae</taxon>
        <taxon>Cyprininae</taxon>
        <taxon>Sinocyclocheilus</taxon>
    </lineage>
</organism>
<dbReference type="PANTHER" id="PTHR46791:SF9">
    <property type="entry name" value="INTEGRASE CATALYTIC DOMAIN-CONTAINING PROTEIN"/>
    <property type="match status" value="1"/>
</dbReference>
<dbReference type="GO" id="GO:0015074">
    <property type="term" value="P:DNA integration"/>
    <property type="evidence" value="ECO:0007669"/>
    <property type="project" value="InterPro"/>
</dbReference>
<gene>
    <name evidence="2" type="primary">LOC107559793</name>
</gene>
<dbReference type="PANTHER" id="PTHR46791">
    <property type="entry name" value="EXPRESSED PROTEIN"/>
    <property type="match status" value="1"/>
</dbReference>
<dbReference type="InterPro" id="IPR012337">
    <property type="entry name" value="RNaseH-like_sf"/>
</dbReference>
<evidence type="ECO:0000259" key="1">
    <source>
        <dbReference type="PROSITE" id="PS50994"/>
    </source>
</evidence>
<dbReference type="Ensembl" id="ENSSGRT00000025496.1">
    <property type="protein sequence ID" value="ENSSGRP00000023651.1"/>
    <property type="gene ID" value="ENSSGRG00000013959.1"/>
</dbReference>
<dbReference type="InParanoid" id="A0A672LGK2"/>
<proteinExistence type="predicted"/>
<dbReference type="Gene3D" id="3.30.420.10">
    <property type="entry name" value="Ribonuclease H-like superfamily/Ribonuclease H"/>
    <property type="match status" value="1"/>
</dbReference>
<dbReference type="AlphaFoldDB" id="A0A672LGK2"/>
<dbReference type="Pfam" id="PF24764">
    <property type="entry name" value="rva_4"/>
    <property type="match status" value="1"/>
</dbReference>
<dbReference type="SUPFAM" id="SSF53098">
    <property type="entry name" value="Ribonuclease H-like"/>
    <property type="match status" value="1"/>
</dbReference>
<dbReference type="InterPro" id="IPR036397">
    <property type="entry name" value="RNaseH_sf"/>
</dbReference>
<sequence length="438" mass="49980">AHFLSPETFQQLNTNLDDIRTMVSSHLQSEGTGAFSISRSRSGTRGRPAIQITRDQIEILMKQGHTVKRMARILGCSSSFLYKRSKLLGLSVRSRMAGVDDEELENVVRRLQCQYPNSGNEMMRALLIAEGLRVSRHRVREMLVRVNPAAAARRWSSTVARRGYHVPFPNSLWHIDGNMRLIRWGFVIHGAIDGYSRLITYLNCNTDNCASTVLSQFIQATCLYGLPSRVRSDHGGENLQVAFFMNLVLGLQRRSHITGESVHNQRIERLWRDVFLHILQPIYSMFYNLEDSKLLDPSNDIHKLSVHVVFLPHTQSRLQHFKEAWNHHALRTENNKTPTQIWTEGMLSRMETDSTAINNVFGDNPYRPENLHELLAQHGIEPLPTAENEEIPAVTVVQPQISLTQQQMETVSHALDHITDLKMKFQVCCAEIANVFAN</sequence>
<protein>
    <submittedName>
        <fullName evidence="2">Uncharacterized LOC107559793</fullName>
    </submittedName>
</protein>
<accession>A0A672LGK2</accession>
<evidence type="ECO:0000313" key="3">
    <source>
        <dbReference type="Proteomes" id="UP000472262"/>
    </source>
</evidence>
<dbReference type="OMA" id="NERASHI"/>
<evidence type="ECO:0000313" key="2">
    <source>
        <dbReference type="Ensembl" id="ENSSGRP00000023651.1"/>
    </source>
</evidence>
<dbReference type="PROSITE" id="PS50994">
    <property type="entry name" value="INTEGRASE"/>
    <property type="match status" value="1"/>
</dbReference>
<feature type="domain" description="Integrase catalytic" evidence="1">
    <location>
        <begin position="165"/>
        <end position="346"/>
    </location>
</feature>
<dbReference type="InterPro" id="IPR058913">
    <property type="entry name" value="Integrase_dom_put"/>
</dbReference>
<name>A0A672LGK2_SINGR</name>
<dbReference type="Proteomes" id="UP000472262">
    <property type="component" value="Unassembled WGS sequence"/>
</dbReference>
<reference evidence="2" key="2">
    <citation type="submission" date="2025-09" db="UniProtKB">
        <authorList>
            <consortium name="Ensembl"/>
        </authorList>
    </citation>
    <scope>IDENTIFICATION</scope>
</reference>
<keyword evidence="3" id="KW-1185">Reference proteome</keyword>
<reference evidence="2" key="1">
    <citation type="submission" date="2025-08" db="UniProtKB">
        <authorList>
            <consortium name="Ensembl"/>
        </authorList>
    </citation>
    <scope>IDENTIFICATION</scope>
</reference>